<evidence type="ECO:0000313" key="2">
    <source>
        <dbReference type="Proteomes" id="UP000050509"/>
    </source>
</evidence>
<proteinExistence type="predicted"/>
<gene>
    <name evidence="1" type="ORF">SE17_44585</name>
</gene>
<reference evidence="1 2" key="1">
    <citation type="submission" date="2015-09" db="EMBL/GenBank/DDBJ databases">
        <title>Draft genome sequence of Kouleothrix aurantiaca JCM 19913.</title>
        <authorList>
            <person name="Hemp J."/>
        </authorList>
    </citation>
    <scope>NUCLEOTIDE SEQUENCE [LARGE SCALE GENOMIC DNA]</scope>
    <source>
        <strain evidence="1 2">COM-B</strain>
    </source>
</reference>
<feature type="non-terminal residue" evidence="1">
    <location>
        <position position="1"/>
    </location>
</feature>
<dbReference type="Proteomes" id="UP000050509">
    <property type="component" value="Unassembled WGS sequence"/>
</dbReference>
<organism evidence="1 2">
    <name type="scientific">Kouleothrix aurantiaca</name>
    <dbReference type="NCBI Taxonomy" id="186479"/>
    <lineage>
        <taxon>Bacteria</taxon>
        <taxon>Bacillati</taxon>
        <taxon>Chloroflexota</taxon>
        <taxon>Chloroflexia</taxon>
        <taxon>Chloroflexales</taxon>
        <taxon>Roseiflexineae</taxon>
        <taxon>Roseiflexaceae</taxon>
        <taxon>Kouleothrix</taxon>
    </lineage>
</organism>
<comment type="caution">
    <text evidence="1">The sequence shown here is derived from an EMBL/GenBank/DDBJ whole genome shotgun (WGS) entry which is preliminary data.</text>
</comment>
<keyword evidence="2" id="KW-1185">Reference proteome</keyword>
<dbReference type="EMBL" id="LJCR01003825">
    <property type="protein sequence ID" value="KPV41279.1"/>
    <property type="molecule type" value="Genomic_DNA"/>
</dbReference>
<protein>
    <submittedName>
        <fullName evidence="1">Uncharacterized protein</fullName>
    </submittedName>
</protein>
<accession>A0A0P9ERV5</accession>
<dbReference type="AlphaFoldDB" id="A0A0P9ERV5"/>
<sequence>IQRTHEQSEQAVSLWRGALARRWECEVSGRRLYKRILRKMVDFYGSEHAPEVQLLSRSGAEANSSPSELLADLRRLHAALDVGSAPFYDFRLQAQIEQECAALQQAIAETNTHENERRNAVLDHRMAREAYRRLRSETLRRLQMHYGDQFASTVGDLFSEE</sequence>
<feature type="non-terminal residue" evidence="1">
    <location>
        <position position="161"/>
    </location>
</feature>
<name>A0A0P9ERV5_9CHLR</name>
<evidence type="ECO:0000313" key="1">
    <source>
        <dbReference type="EMBL" id="KPV41279.1"/>
    </source>
</evidence>